<dbReference type="PRINTS" id="PR00385">
    <property type="entry name" value="P450"/>
</dbReference>
<evidence type="ECO:0000256" key="1">
    <source>
        <dbReference type="PIRSR" id="PIRSR602401-1"/>
    </source>
</evidence>
<evidence type="ECO:0000313" key="3">
    <source>
        <dbReference type="EMBL" id="KAF3448400.1"/>
    </source>
</evidence>
<dbReference type="FunFam" id="1.10.630.10:FF:000067">
    <property type="entry name" value="Cytochrome P450 - like protein"/>
    <property type="match status" value="1"/>
</dbReference>
<dbReference type="GO" id="GO:0016705">
    <property type="term" value="F:oxidoreductase activity, acting on paired donors, with incorporation or reduction of molecular oxygen"/>
    <property type="evidence" value="ECO:0007669"/>
    <property type="project" value="InterPro"/>
</dbReference>
<dbReference type="Pfam" id="PF00067">
    <property type="entry name" value="p450"/>
    <property type="match status" value="1"/>
</dbReference>
<dbReference type="Gene3D" id="1.10.630.10">
    <property type="entry name" value="Cytochrome P450"/>
    <property type="match status" value="1"/>
</dbReference>
<dbReference type="InterPro" id="IPR002401">
    <property type="entry name" value="Cyt_P450_E_grp-I"/>
</dbReference>
<dbReference type="PROSITE" id="PS00086">
    <property type="entry name" value="CYTOCHROME_P450"/>
    <property type="match status" value="1"/>
</dbReference>
<accession>A0A8K0MK17</accession>
<protein>
    <recommendedName>
        <fullName evidence="5">Cytochrome P450</fullName>
    </recommendedName>
</protein>
<reference evidence="3" key="1">
    <citation type="submission" date="2020-03" db="EMBL/GenBank/DDBJ databases">
        <title>A high-quality chromosome-level genome assembly of a woody plant with both climbing and erect habits, Rhamnella rubrinervis.</title>
        <authorList>
            <person name="Lu Z."/>
            <person name="Yang Y."/>
            <person name="Zhu X."/>
            <person name="Sun Y."/>
        </authorList>
    </citation>
    <scope>NUCLEOTIDE SEQUENCE</scope>
    <source>
        <strain evidence="3">BYM</strain>
        <tissue evidence="3">Leaf</tissue>
    </source>
</reference>
<dbReference type="InterPro" id="IPR017972">
    <property type="entry name" value="Cyt_P450_CS"/>
</dbReference>
<keyword evidence="1 2" id="KW-0349">Heme</keyword>
<keyword evidence="1 2" id="KW-0408">Iron</keyword>
<dbReference type="GO" id="GO:0020037">
    <property type="term" value="F:heme binding"/>
    <property type="evidence" value="ECO:0007669"/>
    <property type="project" value="InterPro"/>
</dbReference>
<dbReference type="InterPro" id="IPR036396">
    <property type="entry name" value="Cyt_P450_sf"/>
</dbReference>
<dbReference type="InterPro" id="IPR001128">
    <property type="entry name" value="Cyt_P450"/>
</dbReference>
<keyword evidence="2" id="KW-0560">Oxidoreductase</keyword>
<comment type="caution">
    <text evidence="3">The sequence shown here is derived from an EMBL/GenBank/DDBJ whole genome shotgun (WGS) entry which is preliminary data.</text>
</comment>
<dbReference type="GO" id="GO:0005506">
    <property type="term" value="F:iron ion binding"/>
    <property type="evidence" value="ECO:0007669"/>
    <property type="project" value="InterPro"/>
</dbReference>
<keyword evidence="2" id="KW-0503">Monooxygenase</keyword>
<comment type="similarity">
    <text evidence="2">Belongs to the cytochrome P450 family.</text>
</comment>
<evidence type="ECO:0000256" key="2">
    <source>
        <dbReference type="RuleBase" id="RU000461"/>
    </source>
</evidence>
<dbReference type="AlphaFoldDB" id="A0A8K0MK17"/>
<keyword evidence="1 2" id="KW-0479">Metal-binding</keyword>
<dbReference type="SUPFAM" id="SSF48264">
    <property type="entry name" value="Cytochrome P450"/>
    <property type="match status" value="1"/>
</dbReference>
<dbReference type="PANTHER" id="PTHR47951:SF3">
    <property type="entry name" value="CYTOCHROME P450, FAMILY 706, SUBFAMILY A, POLYPEPTIDE 4"/>
    <property type="match status" value="1"/>
</dbReference>
<gene>
    <name evidence="3" type="ORF">FNV43_RR09113</name>
</gene>
<evidence type="ECO:0008006" key="5">
    <source>
        <dbReference type="Google" id="ProtNLM"/>
    </source>
</evidence>
<sequence length="527" mass="59253">MTPTLQHFSQYLHCSFSSWRSKTSLLTDDVSRLLFTLSAVFALFWCAWNFLKSKNQTSLLPPGPKGLPLLGNLLALDPDLHSYFAGLSQTYGPIFKLWLGNKLGIVVNSPSLAQQVLKDYDVTFANRDVTVAARFATYGGCDIVWTPYGDEWRMLRKVCVTKMLSKITLDSVYTLRRREVRQTVSYLYSKSGSAVNLGEQMFLTTLNVITSMMWGGTVEGDERASLGAEFREIVAEITELLGKPNVSDFYPGLARFDLQGIAKQMDGLAGRFDGIFDRVIGEQAKGGGEKRKDFLDFLLRLKDENDAKTPFTMNHLKALLMDMVVGGTDTSSNTIEFAMAEVMNQPKVMNQIQQELEAVIGKHSIVEESHIHKLPYLEAVVKEALRLHPALPLMVPHCPSETCTVGGYTVPKGSRVFVNLWAIQRDPTMWEDPFKFDPDRFLNNKWDYSGSDFGYFPFGSGRRICAGIAMAERMVMYLLATLFHSFDWELPPGEKLDLSEKFGIVLKKKIPLVAIPKPRLSDPALYE</sequence>
<proteinExistence type="inferred from homology"/>
<dbReference type="Proteomes" id="UP000796880">
    <property type="component" value="Unassembled WGS sequence"/>
</dbReference>
<keyword evidence="4" id="KW-1185">Reference proteome</keyword>
<dbReference type="PANTHER" id="PTHR47951">
    <property type="entry name" value="OS08G0547900 PROTEIN"/>
    <property type="match status" value="1"/>
</dbReference>
<dbReference type="EMBL" id="VOIH02000004">
    <property type="protein sequence ID" value="KAF3448400.1"/>
    <property type="molecule type" value="Genomic_DNA"/>
</dbReference>
<dbReference type="CDD" id="cd11073">
    <property type="entry name" value="CYP76-like"/>
    <property type="match status" value="1"/>
</dbReference>
<dbReference type="GO" id="GO:0004497">
    <property type="term" value="F:monooxygenase activity"/>
    <property type="evidence" value="ECO:0007669"/>
    <property type="project" value="UniProtKB-KW"/>
</dbReference>
<evidence type="ECO:0000313" key="4">
    <source>
        <dbReference type="Proteomes" id="UP000796880"/>
    </source>
</evidence>
<feature type="binding site" description="axial binding residue" evidence="1">
    <location>
        <position position="465"/>
    </location>
    <ligand>
        <name>heme</name>
        <dbReference type="ChEBI" id="CHEBI:30413"/>
    </ligand>
    <ligandPart>
        <name>Fe</name>
        <dbReference type="ChEBI" id="CHEBI:18248"/>
    </ligandPart>
</feature>
<name>A0A8K0MK17_9ROSA</name>
<comment type="cofactor">
    <cofactor evidence="1">
        <name>heme</name>
        <dbReference type="ChEBI" id="CHEBI:30413"/>
    </cofactor>
</comment>
<dbReference type="PRINTS" id="PR00463">
    <property type="entry name" value="EP450I"/>
</dbReference>
<dbReference type="OrthoDB" id="2789670at2759"/>
<organism evidence="3 4">
    <name type="scientific">Rhamnella rubrinervis</name>
    <dbReference type="NCBI Taxonomy" id="2594499"/>
    <lineage>
        <taxon>Eukaryota</taxon>
        <taxon>Viridiplantae</taxon>
        <taxon>Streptophyta</taxon>
        <taxon>Embryophyta</taxon>
        <taxon>Tracheophyta</taxon>
        <taxon>Spermatophyta</taxon>
        <taxon>Magnoliopsida</taxon>
        <taxon>eudicotyledons</taxon>
        <taxon>Gunneridae</taxon>
        <taxon>Pentapetalae</taxon>
        <taxon>rosids</taxon>
        <taxon>fabids</taxon>
        <taxon>Rosales</taxon>
        <taxon>Rhamnaceae</taxon>
        <taxon>rhamnoid group</taxon>
        <taxon>Rhamneae</taxon>
        <taxon>Rhamnella</taxon>
    </lineage>
</organism>